<keyword evidence="4 8" id="KW-0472">Membrane</keyword>
<name>B8F1F5_BORGR</name>
<comment type="function">
    <text evidence="1 8">The Vlp and Vsp proteins are antigenically distinct proteins, only one vlp or vsp gene is transcriptionally active at any one time. Switching between these genes is a mechanism of host immune response evasion.</text>
</comment>
<organism evidence="10 11">
    <name type="scientific">Borreliella garinii PBr</name>
    <dbReference type="NCBI Taxonomy" id="498743"/>
    <lineage>
        <taxon>Bacteria</taxon>
        <taxon>Pseudomonadati</taxon>
        <taxon>Spirochaetota</taxon>
        <taxon>Spirochaetia</taxon>
        <taxon>Spirochaetales</taxon>
        <taxon>Borreliaceae</taxon>
        <taxon>Borreliella</taxon>
    </lineage>
</organism>
<dbReference type="RefSeq" id="WP_012622247.1">
    <property type="nucleotide sequence ID" value="NC_011858.1"/>
</dbReference>
<reference evidence="10 11" key="1">
    <citation type="journal article" date="2011" name="J. Bacteriol.">
        <title>Whole-genome sequences of two Borrelia afzelii and two Borrelia garinii Lyme disease agent isolates.</title>
        <authorList>
            <person name="Casjens S.R."/>
            <person name="Mongodin E.F."/>
            <person name="Qiu W.-G."/>
            <person name="Dunn J.J."/>
            <person name="Luft B.J."/>
            <person name="Fraser-Liggett C.M."/>
            <person name="Schutzer S.E."/>
        </authorList>
    </citation>
    <scope>NUCLEOTIDE SEQUENCE [LARGE SCALE GENOMIC DNA]</scope>
    <source>
        <strain evidence="10 11">PBr</strain>
    </source>
</reference>
<evidence type="ECO:0000313" key="10">
    <source>
        <dbReference type="EMBL" id="ACL34767.1"/>
    </source>
</evidence>
<dbReference type="Proteomes" id="UP000006103">
    <property type="component" value="Plasmid PBr_lp28-3"/>
</dbReference>
<evidence type="ECO:0000256" key="7">
    <source>
        <dbReference type="ARBA" id="ARBA00023288"/>
    </source>
</evidence>
<feature type="compositionally biased region" description="Low complexity" evidence="9">
    <location>
        <begin position="1"/>
        <end position="11"/>
    </location>
</feature>
<evidence type="ECO:0000256" key="4">
    <source>
        <dbReference type="ARBA" id="ARBA00023136"/>
    </source>
</evidence>
<evidence type="ECO:0000256" key="1">
    <source>
        <dbReference type="ARBA" id="ARBA00003932"/>
    </source>
</evidence>
<evidence type="ECO:0000256" key="9">
    <source>
        <dbReference type="SAM" id="MobiDB-lite"/>
    </source>
</evidence>
<evidence type="ECO:0000256" key="5">
    <source>
        <dbReference type="ARBA" id="ARBA00023139"/>
    </source>
</evidence>
<keyword evidence="5 8" id="KW-0564">Palmitate</keyword>
<sequence>MATAAGGAAKAADGDGEIGKVVDNGANANKGDKTSVNGIANGIKAIVGVAKKAGVKWEPADSAEAGDANGNKNAGKLFATNGGQGDAGDEKYAALAVSGVSGDQILNAIVADAEGGEKNGVATENTTNSIDAAIGADDDASANGFNTMKKKNDKIAAAIVLRGMAKGGKFALGGEKAGLKAAVEAAVAKLGELLTEIAKAAQEIAGKIEGADEIGKVENNNAGKADAGSVNGIAQGMKAIVEAAKKGGVELKDTGDGGAAGDGNAGKVFAGGAAGDAAAADKAAAAVSKASGEQILNAIVAAADGNKTGAKADQAKNPIDAAIGTDGDAAAEFHNKMKENAKVAAAIVDRDSKSGTGDCGKD</sequence>
<evidence type="ECO:0000256" key="6">
    <source>
        <dbReference type="ARBA" id="ARBA00023237"/>
    </source>
</evidence>
<keyword evidence="10" id="KW-0614">Plasmid</keyword>
<gene>
    <name evidence="10" type="ORF">BGAPBR_H0003</name>
</gene>
<keyword evidence="7 8" id="KW-0449">Lipoprotein</keyword>
<keyword evidence="11" id="KW-1185">Reference proteome</keyword>
<evidence type="ECO:0000256" key="3">
    <source>
        <dbReference type="ARBA" id="ARBA00022729"/>
    </source>
</evidence>
<comment type="subcellular location">
    <subcellularLocation>
        <location evidence="2 8">Cell outer membrane</location>
        <topology evidence="2 8">Lipid-anchor</topology>
    </subcellularLocation>
</comment>
<dbReference type="GO" id="GO:0009279">
    <property type="term" value="C:cell outer membrane"/>
    <property type="evidence" value="ECO:0007669"/>
    <property type="project" value="UniProtKB-SubCell"/>
</dbReference>
<dbReference type="SUPFAM" id="SSF74748">
    <property type="entry name" value="Variable surface antigen VlsE"/>
    <property type="match status" value="2"/>
</dbReference>
<evidence type="ECO:0000256" key="8">
    <source>
        <dbReference type="RuleBase" id="RU363105"/>
    </source>
</evidence>
<protein>
    <recommendedName>
        <fullName evidence="8">Variable large protein</fullName>
    </recommendedName>
</protein>
<dbReference type="InterPro" id="IPR000680">
    <property type="entry name" value="Borrelia_lipo"/>
</dbReference>
<proteinExistence type="predicted"/>
<dbReference type="Pfam" id="PF00921">
    <property type="entry name" value="Lipoprotein_2"/>
    <property type="match status" value="1"/>
</dbReference>
<geneLocation type="plasmid" evidence="10 11">
    <name>PBr_lp28-3</name>
</geneLocation>
<feature type="region of interest" description="Disordered" evidence="9">
    <location>
        <begin position="1"/>
        <end position="34"/>
    </location>
</feature>
<accession>B8F1F5</accession>
<dbReference type="EMBL" id="CP001307">
    <property type="protein sequence ID" value="ACL34767.1"/>
    <property type="molecule type" value="Genomic_DNA"/>
</dbReference>
<keyword evidence="3" id="KW-0732">Signal</keyword>
<keyword evidence="6 8" id="KW-0998">Cell outer membrane</keyword>
<evidence type="ECO:0000256" key="2">
    <source>
        <dbReference type="ARBA" id="ARBA00004459"/>
    </source>
</evidence>
<evidence type="ECO:0000313" key="11">
    <source>
        <dbReference type="Proteomes" id="UP000006103"/>
    </source>
</evidence>
<dbReference type="AlphaFoldDB" id="B8F1F5"/>